<dbReference type="Gene3D" id="1.25.40.20">
    <property type="entry name" value="Ankyrin repeat-containing domain"/>
    <property type="match status" value="3"/>
</dbReference>
<sequence>MNKSLFICIFNNRILNRLIFDQVRNHRCLLDDNNDEKRKVYKWSEVVTQPRVMAGNGYLEMLKVWFKKNDINNITEFDFYRILGNAIKTSHPNSFEVVDSMAEKGRSSRQANSWDVFDFAARVGRIDMIEWLAEHRPQDREGNTMYYHAVFGNHIHVLEYLKKEKKDIIEKDNVKLINVAAERGNLTIIKWLHENKVGRASHRAMDDACRKGYLNIVEYLHVNRTEGCSAIEAMEDASYNGHLEIVKWIHFNCSSEYVSYLVMDYAATKGHLLIVEWLHSVVNAICSGDALDGAAGNGHLEVVKYLHFNIEDISCSHRAMDDAAKNGFLDIVKFLHENRTEGGTRKILNYAAANGHVETVEWLVRNRSERGSHFAFQDAVYKGHLDMVKWLYQNQSVWLNKNEHFDFSHYAIQAKEYGHKDIERYLLLQLPPPILAKIYS</sequence>
<dbReference type="EMBL" id="ADBJ01000050">
    <property type="protein sequence ID" value="EFA75853.1"/>
    <property type="molecule type" value="Genomic_DNA"/>
</dbReference>
<dbReference type="OMA" id="AISHYCK"/>
<dbReference type="Pfam" id="PF12796">
    <property type="entry name" value="Ank_2"/>
    <property type="match status" value="1"/>
</dbReference>
<dbReference type="AlphaFoldDB" id="D3BR21"/>
<gene>
    <name evidence="1" type="ORF">PPL_10424</name>
</gene>
<dbReference type="PANTHER" id="PTHR46586">
    <property type="entry name" value="ANKYRIN REPEAT-CONTAINING PROTEIN"/>
    <property type="match status" value="1"/>
</dbReference>
<accession>D3BR21</accession>
<keyword evidence="2" id="KW-1185">Reference proteome</keyword>
<dbReference type="Pfam" id="PF13637">
    <property type="entry name" value="Ank_4"/>
    <property type="match status" value="1"/>
</dbReference>
<evidence type="ECO:0000313" key="1">
    <source>
        <dbReference type="EMBL" id="EFA75853.1"/>
    </source>
</evidence>
<dbReference type="InterPro" id="IPR002110">
    <property type="entry name" value="Ankyrin_rpt"/>
</dbReference>
<dbReference type="Proteomes" id="UP000001396">
    <property type="component" value="Unassembled WGS sequence"/>
</dbReference>
<comment type="caution">
    <text evidence="1">The sequence shown here is derived from an EMBL/GenBank/DDBJ whole genome shotgun (WGS) entry which is preliminary data.</text>
</comment>
<dbReference type="SUPFAM" id="SSF48403">
    <property type="entry name" value="Ankyrin repeat"/>
    <property type="match status" value="1"/>
</dbReference>
<dbReference type="InterPro" id="IPR036770">
    <property type="entry name" value="Ankyrin_rpt-contain_sf"/>
</dbReference>
<organism evidence="1 2">
    <name type="scientific">Heterostelium pallidum (strain ATCC 26659 / Pp 5 / PN500)</name>
    <name type="common">Cellular slime mold</name>
    <name type="synonym">Polysphondylium pallidum</name>
    <dbReference type="NCBI Taxonomy" id="670386"/>
    <lineage>
        <taxon>Eukaryota</taxon>
        <taxon>Amoebozoa</taxon>
        <taxon>Evosea</taxon>
        <taxon>Eumycetozoa</taxon>
        <taxon>Dictyostelia</taxon>
        <taxon>Acytosteliales</taxon>
        <taxon>Acytosteliaceae</taxon>
        <taxon>Heterostelium</taxon>
    </lineage>
</organism>
<dbReference type="GeneID" id="31365893"/>
<evidence type="ECO:0008006" key="3">
    <source>
        <dbReference type="Google" id="ProtNLM"/>
    </source>
</evidence>
<dbReference type="InterPro" id="IPR052050">
    <property type="entry name" value="SecEffector_AnkRepeat"/>
</dbReference>
<name>D3BR21_HETP5</name>
<dbReference type="PANTHER" id="PTHR46586:SF3">
    <property type="entry name" value="ANKYRIN REPEAT-CONTAINING PROTEIN"/>
    <property type="match status" value="1"/>
</dbReference>
<reference evidence="1 2" key="1">
    <citation type="journal article" date="2011" name="Genome Res.">
        <title>Phylogeny-wide analysis of social amoeba genomes highlights ancient origins for complex intercellular communication.</title>
        <authorList>
            <person name="Heidel A.J."/>
            <person name="Lawal H.M."/>
            <person name="Felder M."/>
            <person name="Schilde C."/>
            <person name="Helps N.R."/>
            <person name="Tunggal B."/>
            <person name="Rivero F."/>
            <person name="John U."/>
            <person name="Schleicher M."/>
            <person name="Eichinger L."/>
            <person name="Platzer M."/>
            <person name="Noegel A.A."/>
            <person name="Schaap P."/>
            <person name="Gloeckner G."/>
        </authorList>
    </citation>
    <scope>NUCLEOTIDE SEQUENCE [LARGE SCALE GENOMIC DNA]</scope>
    <source>
        <strain evidence="2">ATCC 26659 / Pp 5 / PN500</strain>
    </source>
</reference>
<proteinExistence type="predicted"/>
<protein>
    <recommendedName>
        <fullName evidence="3">Ankyrin repeat protein</fullName>
    </recommendedName>
</protein>
<dbReference type="SMART" id="SM00248">
    <property type="entry name" value="ANK"/>
    <property type="match status" value="6"/>
</dbReference>
<dbReference type="RefSeq" id="XP_020427987.1">
    <property type="nucleotide sequence ID" value="XM_020581200.1"/>
</dbReference>
<evidence type="ECO:0000313" key="2">
    <source>
        <dbReference type="Proteomes" id="UP000001396"/>
    </source>
</evidence>
<dbReference type="InParanoid" id="D3BR21"/>